<feature type="compositionally biased region" description="Basic and acidic residues" evidence="1">
    <location>
        <begin position="383"/>
        <end position="414"/>
    </location>
</feature>
<feature type="region of interest" description="Disordered" evidence="1">
    <location>
        <begin position="383"/>
        <end position="415"/>
    </location>
</feature>
<dbReference type="EMBL" id="JAOPGA020001837">
    <property type="protein sequence ID" value="KAL0491644.1"/>
    <property type="molecule type" value="Genomic_DNA"/>
</dbReference>
<gene>
    <name evidence="2" type="ORF">AKO1_012903</name>
</gene>
<name>A0AAW2ZR14_9EUKA</name>
<accession>A0AAW2ZR14</accession>
<sequence>MEVYCNNTQLFLFLTFGFLTCREQLKNNMDSSLNKISEVLRQKLDRAEPPTGLGNPNLKILQRIIYQQLLIELLTFLTFVVLNYGASENWHAFVLYGCELVAIFIGDKRLFKDSGDVIRQAIRDLLIACLERHCIPTSCRRRAAETLGTLVRQVNKSDFVKTDVLQSLIKTAGDFEVQENLRQIVLSLDPQATILDISLSEQSSLDRANARLRGAATVFKVRGWTFGWHGVHFASSGRFIAYSELDGITIAHNSIALRQQNNQICLDQLSVYDIEAFENFTPVVQQFEWPVRQNNSMVELVETLGARLSDMFDRVHEQLNSLSLDKIQIRSTLLINLCDSTNEFLKLRRGVEDQVELQVGEQALERAAGYKRKDREVRIEHTDVQKRHAALPHKEVEEPTKKRKRDEERDEEVKKRLKKVIGKTGSYLKEYEPYV</sequence>
<evidence type="ECO:0000313" key="2">
    <source>
        <dbReference type="EMBL" id="KAL0491644.1"/>
    </source>
</evidence>
<protein>
    <submittedName>
        <fullName evidence="2">Exocyst complex component EXO84</fullName>
    </submittedName>
</protein>
<dbReference type="Proteomes" id="UP001431209">
    <property type="component" value="Unassembled WGS sequence"/>
</dbReference>
<evidence type="ECO:0000313" key="3">
    <source>
        <dbReference type="Proteomes" id="UP001431209"/>
    </source>
</evidence>
<evidence type="ECO:0000256" key="1">
    <source>
        <dbReference type="SAM" id="MobiDB-lite"/>
    </source>
</evidence>
<comment type="caution">
    <text evidence="2">The sequence shown here is derived from an EMBL/GenBank/DDBJ whole genome shotgun (WGS) entry which is preliminary data.</text>
</comment>
<keyword evidence="3" id="KW-1185">Reference proteome</keyword>
<dbReference type="AlphaFoldDB" id="A0AAW2ZR14"/>
<reference evidence="2 3" key="1">
    <citation type="submission" date="2024-03" db="EMBL/GenBank/DDBJ databases">
        <title>The Acrasis kona genome and developmental transcriptomes reveal deep origins of eukaryotic multicellular pathways.</title>
        <authorList>
            <person name="Sheikh S."/>
            <person name="Fu C.-J."/>
            <person name="Brown M.W."/>
            <person name="Baldauf S.L."/>
        </authorList>
    </citation>
    <scope>NUCLEOTIDE SEQUENCE [LARGE SCALE GENOMIC DNA]</scope>
    <source>
        <strain evidence="2 3">ATCC MYA-3509</strain>
    </source>
</reference>
<proteinExistence type="predicted"/>
<organism evidence="2 3">
    <name type="scientific">Acrasis kona</name>
    <dbReference type="NCBI Taxonomy" id="1008807"/>
    <lineage>
        <taxon>Eukaryota</taxon>
        <taxon>Discoba</taxon>
        <taxon>Heterolobosea</taxon>
        <taxon>Tetramitia</taxon>
        <taxon>Eutetramitia</taxon>
        <taxon>Acrasidae</taxon>
        <taxon>Acrasis</taxon>
    </lineage>
</organism>